<protein>
    <recommendedName>
        <fullName evidence="4">PNPLA domain-containing protein</fullName>
    </recommendedName>
</protein>
<dbReference type="Proteomes" id="UP000800082">
    <property type="component" value="Unassembled WGS sequence"/>
</dbReference>
<evidence type="ECO:0000256" key="1">
    <source>
        <dbReference type="SAM" id="MobiDB-lite"/>
    </source>
</evidence>
<dbReference type="InterPro" id="IPR016035">
    <property type="entry name" value="Acyl_Trfase/lysoPLipase"/>
</dbReference>
<dbReference type="OrthoDB" id="409136at2759"/>
<feature type="region of interest" description="Disordered" evidence="1">
    <location>
        <begin position="120"/>
        <end position="156"/>
    </location>
</feature>
<feature type="region of interest" description="Disordered" evidence="1">
    <location>
        <begin position="218"/>
        <end position="298"/>
    </location>
</feature>
<name>A0A6A5RG80_9PLEO</name>
<gene>
    <name evidence="2" type="ORF">M421DRAFT_421704</name>
</gene>
<dbReference type="GeneID" id="54350585"/>
<keyword evidence="3" id="KW-1185">Reference proteome</keyword>
<accession>A0A6A5RG80</accession>
<dbReference type="Gene3D" id="3.40.1090.10">
    <property type="entry name" value="Cytosolic phospholipase A2 catalytic domain"/>
    <property type="match status" value="1"/>
</dbReference>
<proteinExistence type="predicted"/>
<sequence>MTILSVGSLVEESTRTANPVKPRSVGQYVGRFGTFGPHCWELRDSFRHIYSTDIRPLILTHLGGRIGSVSNQGSITITAYMVGRRASTAAPTVLFVSESDGHRKEARKLVKESGILGQHRGWKTAQASRDPSWGGELEQLASGSSSINAGSPGAPTTEVFYNPSQALRSRGMTLYISHRSGLRVFTANLVRAQGDVYYQGPAHAFFDRIEQPTTKFESAVDDFEIDSDDQTETIRPDDETDAGTVEVDCQVWSSDEESEDSGVSSAEDSDDDNSSQSSFGAEGLDYASPRAQHDPPERLFSQLPITDGFSLPKPDIPALASLLPFGTLERWSTDKDWALVKMDIATMPSVAAFLAASHEDLSMLSTARPRSTGTPVVVQTTSSGRLTGIITGTASDTRVPFGSSFEEVFSARLNGPLADGDCGAVVIDAVTGELYGHIIAGCRATGYAQVMAASHVMPDILEPEPVSNAALITAESGLSLAASAFDVSRIDFESYSSFDLHHRSDRNDSPQIGWVGGLTCYEGVCTTDSSNTQGAYPSPILPLFHEGESFDADVPFTEISPATPYSHPTQDYLSGLRYPSLGDPWSLFASRSHHAPADLYVPGSHYDTVGLRPMSNHTARSRHQQAQARTDGVRTWFDEVVLGNPRSRNPHRGKEILVLRWGDARDHGHKQEIITMRNLFEEKLHVGVRCHVVQLPRSGDLQARATAHSASHASRCEDSNSVLYIYNSGKDVDAQCEAAGRSGHDRAASCQLDGRRRCIRSRDESGPSFPSGEGQSASRAPWDVEMQTRGCGYCVDPHEAHRRNDPLCEQGHGFAGDDACSAMLLEAARATSAAPFYFAPSPGGHLFIDGGIHHNDPTAPGISESGLLRASKSTAMPMMWIDTGRSPDLITDLTLTHATCQIPSTNTMPLHGGCFSDFAPPISPATCRARPSSFARSRQRQPKLTVLGDFQRRDAACSEWGLSRQADLRRDCTGVTARGADSIKGGARSCIRLCRGQRVTDGQQRTFESQQPIEDDSDMHNSADDLECIVLLPTGVYRAVADCSISCCCRLQCIVLLPTGVCRAVADCSAPYNLGIGPS</sequence>
<dbReference type="SUPFAM" id="SSF52151">
    <property type="entry name" value="FabD/lysophospholipase-like"/>
    <property type="match status" value="1"/>
</dbReference>
<evidence type="ECO:0000313" key="2">
    <source>
        <dbReference type="EMBL" id="KAF1927305.1"/>
    </source>
</evidence>
<evidence type="ECO:0008006" key="4">
    <source>
        <dbReference type="Google" id="ProtNLM"/>
    </source>
</evidence>
<organism evidence="2 3">
    <name type="scientific">Didymella exigua CBS 183.55</name>
    <dbReference type="NCBI Taxonomy" id="1150837"/>
    <lineage>
        <taxon>Eukaryota</taxon>
        <taxon>Fungi</taxon>
        <taxon>Dikarya</taxon>
        <taxon>Ascomycota</taxon>
        <taxon>Pezizomycotina</taxon>
        <taxon>Dothideomycetes</taxon>
        <taxon>Pleosporomycetidae</taxon>
        <taxon>Pleosporales</taxon>
        <taxon>Pleosporineae</taxon>
        <taxon>Didymellaceae</taxon>
        <taxon>Didymella</taxon>
    </lineage>
</organism>
<evidence type="ECO:0000313" key="3">
    <source>
        <dbReference type="Proteomes" id="UP000800082"/>
    </source>
</evidence>
<feature type="compositionally biased region" description="Acidic residues" evidence="1">
    <location>
        <begin position="219"/>
        <end position="231"/>
    </location>
</feature>
<dbReference type="RefSeq" id="XP_033447557.1">
    <property type="nucleotide sequence ID" value="XM_033592917.1"/>
</dbReference>
<dbReference type="EMBL" id="ML978972">
    <property type="protein sequence ID" value="KAF1927305.1"/>
    <property type="molecule type" value="Genomic_DNA"/>
</dbReference>
<reference evidence="2" key="1">
    <citation type="journal article" date="2020" name="Stud. Mycol.">
        <title>101 Dothideomycetes genomes: a test case for predicting lifestyles and emergence of pathogens.</title>
        <authorList>
            <person name="Haridas S."/>
            <person name="Albert R."/>
            <person name="Binder M."/>
            <person name="Bloem J."/>
            <person name="Labutti K."/>
            <person name="Salamov A."/>
            <person name="Andreopoulos B."/>
            <person name="Baker S."/>
            <person name="Barry K."/>
            <person name="Bills G."/>
            <person name="Bluhm B."/>
            <person name="Cannon C."/>
            <person name="Castanera R."/>
            <person name="Culley D."/>
            <person name="Daum C."/>
            <person name="Ezra D."/>
            <person name="Gonzalez J."/>
            <person name="Henrissat B."/>
            <person name="Kuo A."/>
            <person name="Liang C."/>
            <person name="Lipzen A."/>
            <person name="Lutzoni F."/>
            <person name="Magnuson J."/>
            <person name="Mondo S."/>
            <person name="Nolan M."/>
            <person name="Ohm R."/>
            <person name="Pangilinan J."/>
            <person name="Park H.-J."/>
            <person name="Ramirez L."/>
            <person name="Alfaro M."/>
            <person name="Sun H."/>
            <person name="Tritt A."/>
            <person name="Yoshinaga Y."/>
            <person name="Zwiers L.-H."/>
            <person name="Turgeon B."/>
            <person name="Goodwin S."/>
            <person name="Spatafora J."/>
            <person name="Crous P."/>
            <person name="Grigoriev I."/>
        </authorList>
    </citation>
    <scope>NUCLEOTIDE SEQUENCE</scope>
    <source>
        <strain evidence="2">CBS 183.55</strain>
    </source>
</reference>
<dbReference type="AlphaFoldDB" id="A0A6A5RG80"/>